<evidence type="ECO:0000313" key="2">
    <source>
        <dbReference type="Proteomes" id="UP001214250"/>
    </source>
</evidence>
<proteinExistence type="predicted"/>
<dbReference type="Proteomes" id="UP001214250">
    <property type="component" value="Chromosome 1"/>
</dbReference>
<dbReference type="PROSITE" id="PS51257">
    <property type="entry name" value="PROKAR_LIPOPROTEIN"/>
    <property type="match status" value="1"/>
</dbReference>
<gene>
    <name evidence="1" type="ORF">PQO03_11540</name>
</gene>
<protein>
    <submittedName>
        <fullName evidence="1">Uncharacterized protein</fullName>
    </submittedName>
</protein>
<dbReference type="RefSeq" id="WP_274150411.1">
    <property type="nucleotide sequence ID" value="NZ_CP117811.1"/>
</dbReference>
<reference evidence="1 2" key="1">
    <citation type="submission" date="2023-02" db="EMBL/GenBank/DDBJ databases">
        <title>Genome sequence of Lentisphaera profundi SAORIC-696.</title>
        <authorList>
            <person name="Kim e."/>
            <person name="Cho J.-C."/>
            <person name="Choi A."/>
            <person name="Kang I."/>
        </authorList>
    </citation>
    <scope>NUCLEOTIDE SEQUENCE [LARGE SCALE GENOMIC DNA]</scope>
    <source>
        <strain evidence="1 2">SAORIC-696</strain>
    </source>
</reference>
<organism evidence="1 2">
    <name type="scientific">Lentisphaera profundi</name>
    <dbReference type="NCBI Taxonomy" id="1658616"/>
    <lineage>
        <taxon>Bacteria</taxon>
        <taxon>Pseudomonadati</taxon>
        <taxon>Lentisphaerota</taxon>
        <taxon>Lentisphaeria</taxon>
        <taxon>Lentisphaerales</taxon>
        <taxon>Lentisphaeraceae</taxon>
        <taxon>Lentisphaera</taxon>
    </lineage>
</organism>
<dbReference type="EMBL" id="CP117811">
    <property type="protein sequence ID" value="WDE96342.1"/>
    <property type="molecule type" value="Genomic_DNA"/>
</dbReference>
<sequence length="191" mass="22399">MKYIIQIIITLLFIGCSHPNYEFSGMSNEPGESSMYMRGEMKWDSGTEKYVRNGEWLQICVAYEELLEPVYIYTYNQGKETGYFYSKEGFGNLKDGMHEGLQASVYDGDVHLVNLITNKKRIGSVSRRKFTDLDEYYKELGKALENYILAKHHNNVQLIDQTLTDQEKENLKPFSWYEQKVDEERSINQKK</sequence>
<name>A0ABY7VTX3_9BACT</name>
<accession>A0ABY7VTX3</accession>
<keyword evidence="2" id="KW-1185">Reference proteome</keyword>
<evidence type="ECO:0000313" key="1">
    <source>
        <dbReference type="EMBL" id="WDE96342.1"/>
    </source>
</evidence>